<protein>
    <submittedName>
        <fullName evidence="2">Uncharacterized protein</fullName>
    </submittedName>
</protein>
<dbReference type="AlphaFoldDB" id="A0A9X4KY39"/>
<accession>A0A9X4KY39</accession>
<organism evidence="2 3">
    <name type="scientific">Cohnella rhizosphaerae</name>
    <dbReference type="NCBI Taxonomy" id="1457232"/>
    <lineage>
        <taxon>Bacteria</taxon>
        <taxon>Bacillati</taxon>
        <taxon>Bacillota</taxon>
        <taxon>Bacilli</taxon>
        <taxon>Bacillales</taxon>
        <taxon>Paenibacillaceae</taxon>
        <taxon>Cohnella</taxon>
    </lineage>
</organism>
<gene>
    <name evidence="2" type="ORF">OMP40_27165</name>
</gene>
<keyword evidence="1" id="KW-0812">Transmembrane</keyword>
<feature type="transmembrane region" description="Helical" evidence="1">
    <location>
        <begin position="279"/>
        <end position="299"/>
    </location>
</feature>
<dbReference type="Proteomes" id="UP001153404">
    <property type="component" value="Unassembled WGS sequence"/>
</dbReference>
<keyword evidence="1" id="KW-0472">Membrane</keyword>
<feature type="transmembrane region" description="Helical" evidence="1">
    <location>
        <begin position="15"/>
        <end position="36"/>
    </location>
</feature>
<feature type="transmembrane region" description="Helical" evidence="1">
    <location>
        <begin position="183"/>
        <end position="202"/>
    </location>
</feature>
<feature type="transmembrane region" description="Helical" evidence="1">
    <location>
        <begin position="115"/>
        <end position="138"/>
    </location>
</feature>
<evidence type="ECO:0000313" key="2">
    <source>
        <dbReference type="EMBL" id="MDG0812603.1"/>
    </source>
</evidence>
<keyword evidence="3" id="KW-1185">Reference proteome</keyword>
<proteinExistence type="predicted"/>
<feature type="transmembrane region" description="Helical" evidence="1">
    <location>
        <begin position="74"/>
        <end position="94"/>
    </location>
</feature>
<reference evidence="2" key="1">
    <citation type="submission" date="2022-10" db="EMBL/GenBank/DDBJ databases">
        <title>Comparative genomic analysis of Cohnella hashimotonis sp. nov., isolated from the International Space Station.</title>
        <authorList>
            <person name="Simpson A."/>
            <person name="Venkateswaran K."/>
        </authorList>
    </citation>
    <scope>NUCLEOTIDE SEQUENCE</scope>
    <source>
        <strain evidence="2">DSM 28161</strain>
    </source>
</reference>
<name>A0A9X4KY39_9BACL</name>
<dbReference type="EMBL" id="JAPDIA010000008">
    <property type="protein sequence ID" value="MDG0812603.1"/>
    <property type="molecule type" value="Genomic_DNA"/>
</dbReference>
<comment type="caution">
    <text evidence="2">The sequence shown here is derived from an EMBL/GenBank/DDBJ whole genome shotgun (WGS) entry which is preliminary data.</text>
</comment>
<dbReference type="RefSeq" id="WP_277535987.1">
    <property type="nucleotide sequence ID" value="NZ_JAPDIA010000008.1"/>
</dbReference>
<evidence type="ECO:0000256" key="1">
    <source>
        <dbReference type="SAM" id="Phobius"/>
    </source>
</evidence>
<evidence type="ECO:0000313" key="3">
    <source>
        <dbReference type="Proteomes" id="UP001153404"/>
    </source>
</evidence>
<sequence length="505" mass="57024">MSHYFKLLALEVRRFRYVLVGMMFYTLIVEGLAVAWEIRNFANRYGIREGTREPGVLPNTISFADIIGNAQQGFALAIFIPVAALIAYVLIIWYRDWFGRHPFAYRQLMIPGGRIPLYFAKLTALFIFVFSLLAWQLAAMAILKLEYAIMTPELLKQPSRFTDAMYASEIFKLLLPLHFSQFLINYGLGLLGVLIVFAGILLERSYRIRGDRYGGALLGAQHYAAGSCFNDHRTSFVPVGNDSHLFDDFRIGGRRSDMAELKADHPQNIRVKRMGRFRYVWVGALALFSIAALGVYYGYASDERLPSFHLETVKGDPTIGAAIVLDGSYVGRKGNRPMKVDAEGNRYTDANRVGRLFILPFSKTYSASTEALIKAHRGFMRGKEYGVLEQTDELLLYVEVVPKQGVAKVKLSVLNKKTEKSTDYVWDAGPWKPRENVGLADLQIEGDRAHFMLERYNTTQSNRQSDPQLFHYTFDLAAGKLIGSREIKLPIKAGFNVSVNGDRGD</sequence>
<keyword evidence="1" id="KW-1133">Transmembrane helix</keyword>